<name>A0A813EQH1_POLGL</name>
<organism evidence="3 4">
    <name type="scientific">Polarella glacialis</name>
    <name type="common">Dinoflagellate</name>
    <dbReference type="NCBI Taxonomy" id="89957"/>
    <lineage>
        <taxon>Eukaryota</taxon>
        <taxon>Sar</taxon>
        <taxon>Alveolata</taxon>
        <taxon>Dinophyceae</taxon>
        <taxon>Suessiales</taxon>
        <taxon>Suessiaceae</taxon>
        <taxon>Polarella</taxon>
    </lineage>
</organism>
<dbReference type="GO" id="GO:0009100">
    <property type="term" value="P:glycoprotein metabolic process"/>
    <property type="evidence" value="ECO:0007669"/>
    <property type="project" value="UniProtKB-ARBA"/>
</dbReference>
<evidence type="ECO:0000313" key="4">
    <source>
        <dbReference type="Proteomes" id="UP000654075"/>
    </source>
</evidence>
<dbReference type="AlphaFoldDB" id="A0A813EQH1"/>
<dbReference type="OrthoDB" id="419198at2759"/>
<feature type="region of interest" description="Disordered" evidence="1">
    <location>
        <begin position="671"/>
        <end position="708"/>
    </location>
</feature>
<dbReference type="Pfam" id="PF04991">
    <property type="entry name" value="LicD"/>
    <property type="match status" value="1"/>
</dbReference>
<dbReference type="EMBL" id="CAJNNV010014437">
    <property type="protein sequence ID" value="CAE8602569.1"/>
    <property type="molecule type" value="Genomic_DNA"/>
</dbReference>
<feature type="compositionally biased region" description="Basic and acidic residues" evidence="1">
    <location>
        <begin position="563"/>
        <end position="573"/>
    </location>
</feature>
<evidence type="ECO:0000256" key="1">
    <source>
        <dbReference type="SAM" id="MobiDB-lite"/>
    </source>
</evidence>
<feature type="region of interest" description="Disordered" evidence="1">
    <location>
        <begin position="555"/>
        <end position="580"/>
    </location>
</feature>
<evidence type="ECO:0000259" key="2">
    <source>
        <dbReference type="Pfam" id="PF04991"/>
    </source>
</evidence>
<keyword evidence="4" id="KW-1185">Reference proteome</keyword>
<dbReference type="Proteomes" id="UP000654075">
    <property type="component" value="Unassembled WGS sequence"/>
</dbReference>
<dbReference type="InterPro" id="IPR052942">
    <property type="entry name" value="LPS_cholinephosphotransferase"/>
</dbReference>
<feature type="non-terminal residue" evidence="3">
    <location>
        <position position="1"/>
    </location>
</feature>
<accession>A0A813EQH1</accession>
<gene>
    <name evidence="3" type="ORF">PGLA1383_LOCUS20806</name>
</gene>
<feature type="domain" description="LicD/FKTN/FKRP nucleotidyltransferase" evidence="2">
    <location>
        <begin position="117"/>
        <end position="155"/>
    </location>
</feature>
<feature type="compositionally biased region" description="Low complexity" evidence="1">
    <location>
        <begin position="676"/>
        <end position="690"/>
    </location>
</feature>
<feature type="compositionally biased region" description="Basic and acidic residues" evidence="1">
    <location>
        <begin position="505"/>
        <end position="514"/>
    </location>
</feature>
<proteinExistence type="predicted"/>
<dbReference type="PANTHER" id="PTHR43404">
    <property type="entry name" value="LIPOPOLYSACCHARIDE CHOLINEPHOSPHOTRANSFERASE LICD"/>
    <property type="match status" value="1"/>
</dbReference>
<dbReference type="PANTHER" id="PTHR43404:SF2">
    <property type="entry name" value="LIPOPOLYSACCHARIDE CHOLINEPHOSPHOTRANSFERASE LICD"/>
    <property type="match status" value="1"/>
</dbReference>
<reference evidence="3" key="1">
    <citation type="submission" date="2021-02" db="EMBL/GenBank/DDBJ databases">
        <authorList>
            <person name="Dougan E. K."/>
            <person name="Rhodes N."/>
            <person name="Thang M."/>
            <person name="Chan C."/>
        </authorList>
    </citation>
    <scope>NUCLEOTIDE SEQUENCE</scope>
</reference>
<dbReference type="InterPro" id="IPR007074">
    <property type="entry name" value="LicD/FKTN/FKRP_NTP_transf"/>
</dbReference>
<evidence type="ECO:0000313" key="3">
    <source>
        <dbReference type="EMBL" id="CAE8602569.1"/>
    </source>
</evidence>
<feature type="region of interest" description="Disordered" evidence="1">
    <location>
        <begin position="505"/>
        <end position="542"/>
    </location>
</feature>
<sequence>MVLGLAPNGFRVTTGYAFRLAQQVLRHTGHFGLFALLSSPWPVVDLLNRLSQRFREDRNRGLDIAEDQLAEQVVEESRQEFPGLSPSFLPPMTRREKLRLFQGLAAAHATLTAAQVPYFAITGTLLGAMRHHSFVPWDGDSDICADIRDEGRLLRLALLQGDGLDDSLGLSAAGRRSFQPLAKAAKALADAGFELFAHADRPLTFKLSSRTYPRVPGKRYGYPYVDVWFCHGWASGPFSMQSAGFGVPMPREVVFPRRKIFFAGLPLWSFGNPRESLRRYYSGDDWFTMCVGHATFHRQERKYSEETEEAKFSGRTECANLGDRFALATPLAPGPPEGVDKTILLSAVSAWLGLKSEPQWSFDPDGSASEDAAEGAEDEVWRRARDEGVQPLQLLGGRAGALRPTNAFQALNTSQLFEPGGKLVHHLIEASIGLEAPHGASCDLLLRLQPLQEASMGTQLLGAFASSVSSGLGEQLLEEEEVTEVEVDLDIGVEGFAETFRDLVEEPSPERAEEQYPADYLDLTGPGEEPPDWGHQEDEEDDEALALEAQAQLANAKAAGRLDSPDARGERTHASASGSGPAIATHLLHEEPVTVAASSFSAPPSQVSPRGAVVQGGSLAHNLTALSRLGELRRRLGSPTPSANPAATGACAVGTSPSLAGGPWGGGLALPGRGAGSTLTAPASSSAMSPPISPLGGRPVLGLTRKTP</sequence>
<comment type="caution">
    <text evidence="3">The sequence shown here is derived from an EMBL/GenBank/DDBJ whole genome shotgun (WGS) entry which is preliminary data.</text>
</comment>
<protein>
    <recommendedName>
        <fullName evidence="2">LicD/FKTN/FKRP nucleotidyltransferase domain-containing protein</fullName>
    </recommendedName>
</protein>